<dbReference type="CDD" id="cd00761">
    <property type="entry name" value="Glyco_tranf_GTA_type"/>
    <property type="match status" value="1"/>
</dbReference>
<dbReference type="PANTHER" id="PTHR22916:SF3">
    <property type="entry name" value="UDP-GLCNAC:BETAGAL BETA-1,3-N-ACETYLGLUCOSAMINYLTRANSFERASE-LIKE PROTEIN 1"/>
    <property type="match status" value="1"/>
</dbReference>
<dbReference type="Pfam" id="PF00535">
    <property type="entry name" value="Glycos_transf_2"/>
    <property type="match status" value="1"/>
</dbReference>
<accession>A0A1J1DTM3</accession>
<dbReference type="InterPro" id="IPR001173">
    <property type="entry name" value="Glyco_trans_2-like"/>
</dbReference>
<evidence type="ECO:0000313" key="2">
    <source>
        <dbReference type="EMBL" id="BAV90446.1"/>
    </source>
</evidence>
<sequence length="263" mass="30517">MVRIGGKIMNFINIEQPLVSIIMACYNSIKTIDESISSVINQDYKNFELIIADDNSTDGTYEFIISKYSSSDKVKIIRNEYNKGVSGARNSALRKAKGRYICFLDSDDLWETTKLSTQITYMLKHNVTLSYSDYTVFVIKDGHTKRKKLKFCEKVSYKEMLKTCSFGCLTVCYDVNYFGKVYFDDVVKEDYVCWLSLLKRVPYAYNVGVDIARYRQQKQSLSSNKIKEIKKQFYVISKIEGNNSILSIYNLLFYIFNGLIKRV</sequence>
<dbReference type="SUPFAM" id="SSF53448">
    <property type="entry name" value="Nucleotide-diphospho-sugar transferases"/>
    <property type="match status" value="1"/>
</dbReference>
<dbReference type="RefSeq" id="WP_077747016.1">
    <property type="nucleotide sequence ID" value="NZ_CP101705.1"/>
</dbReference>
<dbReference type="Gene3D" id="3.90.550.10">
    <property type="entry name" value="Spore Coat Polysaccharide Biosynthesis Protein SpsA, Chain A"/>
    <property type="match status" value="1"/>
</dbReference>
<dbReference type="InterPro" id="IPR029044">
    <property type="entry name" value="Nucleotide-diphossugar_trans"/>
</dbReference>
<dbReference type="GO" id="GO:0016758">
    <property type="term" value="F:hexosyltransferase activity"/>
    <property type="evidence" value="ECO:0007669"/>
    <property type="project" value="UniProtKB-ARBA"/>
</dbReference>
<dbReference type="EMBL" id="LC177548">
    <property type="protein sequence ID" value="BAV90446.1"/>
    <property type="molecule type" value="Genomic_DNA"/>
</dbReference>
<organism evidence="2">
    <name type="scientific">Escherichia coli</name>
    <dbReference type="NCBI Taxonomy" id="562"/>
    <lineage>
        <taxon>Bacteria</taxon>
        <taxon>Pseudomonadati</taxon>
        <taxon>Pseudomonadota</taxon>
        <taxon>Gammaproteobacteria</taxon>
        <taxon>Enterobacterales</taxon>
        <taxon>Enterobacteriaceae</taxon>
        <taxon>Escherichia</taxon>
    </lineage>
</organism>
<dbReference type="AlphaFoldDB" id="A0A1J1DTM3"/>
<feature type="domain" description="Glycosyltransferase 2-like" evidence="1">
    <location>
        <begin position="20"/>
        <end position="158"/>
    </location>
</feature>
<reference evidence="2" key="1">
    <citation type="journal article" date="2017" name="Microb. Genom.">
        <title>An untypeable enterotoxigenic Escherichia coli represents one of the dominant types causing human disease.</title>
        <authorList>
            <person name="Iguchi A."/>
            <person name="von Mentzer A."/>
            <person name="Kikuchi T."/>
            <person name="Thomson N.R."/>
        </authorList>
    </citation>
    <scope>NUCLEOTIDE SEQUENCE</scope>
    <source>
        <strain evidence="2">E2348</strain>
    </source>
</reference>
<protein>
    <submittedName>
        <fullName evidence="2">Putative glycosyltranslocase</fullName>
    </submittedName>
</protein>
<evidence type="ECO:0000259" key="1">
    <source>
        <dbReference type="Pfam" id="PF00535"/>
    </source>
</evidence>
<proteinExistence type="predicted"/>
<dbReference type="PANTHER" id="PTHR22916">
    <property type="entry name" value="GLYCOSYLTRANSFERASE"/>
    <property type="match status" value="1"/>
</dbReference>
<name>A0A1J1DTM3_ECOLX</name>